<dbReference type="AlphaFoldDB" id="A0AAD1CIC9"/>
<sequence length="100" mass="11051">MDVSRRSFLKSAIATAIAANGLTLFPLDYAFADDTVLIPSASHWGPFYAVVKKGVLVGIQPRKEIDPLPTEMLLKGLLSRTYNKTRIQYPVVTPIDLFSI</sequence>
<evidence type="ECO:0000313" key="3">
    <source>
        <dbReference type="Proteomes" id="UP000218676"/>
    </source>
</evidence>
<dbReference type="Pfam" id="PF18364">
    <property type="entry name" value="Molybdopterin_N"/>
    <property type="match status" value="1"/>
</dbReference>
<name>A0AAD1CIC9_PHODP</name>
<dbReference type="EMBL" id="AP018046">
    <property type="protein sequence ID" value="BAX55047.1"/>
    <property type="molecule type" value="Genomic_DNA"/>
</dbReference>
<feature type="domain" description="Molybdopterin oxidoreductase N-terminal" evidence="1">
    <location>
        <begin position="40"/>
        <end position="82"/>
    </location>
</feature>
<reference evidence="3" key="1">
    <citation type="submission" date="2017-05" db="EMBL/GenBank/DDBJ databases">
        <title>Whole genome sequence of fish pathogenic bacteria, Photobacterium damselae subsp. piscicida, strain 91-197, isolated from hybrid striped bass (Morone sp.) in USA.</title>
        <authorList>
            <person name="Teru Y."/>
            <person name="Hikima J."/>
            <person name="Kono T."/>
            <person name="Sakai M."/>
            <person name="Takano T."/>
            <person name="Hawke J.P."/>
            <person name="Takeyama H."/>
            <person name="Aoki T."/>
        </authorList>
    </citation>
    <scope>NUCLEOTIDE SEQUENCE [LARGE SCALE GENOMIC DNA]</scope>
    <source>
        <strain evidence="3">91-197</strain>
    </source>
</reference>
<dbReference type="PROSITE" id="PS51318">
    <property type="entry name" value="TAT"/>
    <property type="match status" value="1"/>
</dbReference>
<dbReference type="Gene3D" id="3.90.55.10">
    <property type="entry name" value="Dimethylsulfoxide Reductase, domain 3"/>
    <property type="match status" value="1"/>
</dbReference>
<dbReference type="InterPro" id="IPR041460">
    <property type="entry name" value="Molybdopterin_N"/>
</dbReference>
<evidence type="ECO:0000259" key="1">
    <source>
        <dbReference type="Pfam" id="PF18364"/>
    </source>
</evidence>
<accession>A0AAD1CIC9</accession>
<evidence type="ECO:0000313" key="2">
    <source>
        <dbReference type="EMBL" id="BAX55047.1"/>
    </source>
</evidence>
<dbReference type="Proteomes" id="UP000218676">
    <property type="component" value="Chromosome 2"/>
</dbReference>
<organism evidence="2 3">
    <name type="scientific">Photobacterium damsela subsp. piscicida</name>
    <name type="common">Pasteurella piscicida</name>
    <dbReference type="NCBI Taxonomy" id="38294"/>
    <lineage>
        <taxon>Bacteria</taxon>
        <taxon>Pseudomonadati</taxon>
        <taxon>Pseudomonadota</taxon>
        <taxon>Gammaproteobacteria</taxon>
        <taxon>Vibrionales</taxon>
        <taxon>Vibrionaceae</taxon>
        <taxon>Photobacterium</taxon>
    </lineage>
</organism>
<proteinExistence type="predicted"/>
<dbReference type="InterPro" id="IPR006311">
    <property type="entry name" value="TAT_signal"/>
</dbReference>
<gene>
    <name evidence="2" type="ORF">PDPUS_2_00461</name>
</gene>
<protein>
    <submittedName>
        <fullName evidence="2">Dimethyl sulfoxide/trimethylamine N-oxide reductase</fullName>
    </submittedName>
</protein>